<dbReference type="Pfam" id="PF00512">
    <property type="entry name" value="HisKA"/>
    <property type="match status" value="1"/>
</dbReference>
<evidence type="ECO:0000256" key="2">
    <source>
        <dbReference type="ARBA" id="ARBA00012438"/>
    </source>
</evidence>
<dbReference type="Pfam" id="PF02518">
    <property type="entry name" value="HATPase_c"/>
    <property type="match status" value="1"/>
</dbReference>
<keyword evidence="4" id="KW-0808">Transferase</keyword>
<evidence type="ECO:0000256" key="7">
    <source>
        <dbReference type="ARBA" id="ARBA00022840"/>
    </source>
</evidence>
<dbReference type="CDD" id="cd00082">
    <property type="entry name" value="HisKA"/>
    <property type="match status" value="1"/>
</dbReference>
<dbReference type="EC" id="2.7.13.3" evidence="2"/>
<dbReference type="PANTHER" id="PTHR43065:SF10">
    <property type="entry name" value="PEROXIDE STRESS-ACTIVATED HISTIDINE KINASE MAK3"/>
    <property type="match status" value="1"/>
</dbReference>
<comment type="caution">
    <text evidence="10">The sequence shown here is derived from an EMBL/GenBank/DDBJ whole genome shotgun (WGS) entry which is preliminary data.</text>
</comment>
<dbReference type="InterPro" id="IPR003661">
    <property type="entry name" value="HisK_dim/P_dom"/>
</dbReference>
<dbReference type="EMBL" id="JASGBP010000002">
    <property type="protein sequence ID" value="MDI9256736.1"/>
    <property type="molecule type" value="Genomic_DNA"/>
</dbReference>
<dbReference type="GO" id="GO:0016301">
    <property type="term" value="F:kinase activity"/>
    <property type="evidence" value="ECO:0007669"/>
    <property type="project" value="UniProtKB-KW"/>
</dbReference>
<evidence type="ECO:0000256" key="3">
    <source>
        <dbReference type="ARBA" id="ARBA00022553"/>
    </source>
</evidence>
<keyword evidence="5" id="KW-0547">Nucleotide-binding</keyword>
<comment type="catalytic activity">
    <reaction evidence="1">
        <text>ATP + protein L-histidine = ADP + protein N-phospho-L-histidine.</text>
        <dbReference type="EC" id="2.7.13.3"/>
    </reaction>
</comment>
<dbReference type="InterPro" id="IPR036097">
    <property type="entry name" value="HisK_dim/P_sf"/>
</dbReference>
<accession>A0ABT6XNR6</accession>
<dbReference type="RefSeq" id="WP_283238423.1">
    <property type="nucleotide sequence ID" value="NZ_JASGBP010000002.1"/>
</dbReference>
<reference evidence="10 11" key="1">
    <citation type="submission" date="2023-05" db="EMBL/GenBank/DDBJ databases">
        <title>Flavobacterium sedimenti sp. nov., isolated from the sediment.</title>
        <authorList>
            <person name="Wu N."/>
        </authorList>
    </citation>
    <scope>NUCLEOTIDE SEQUENCE [LARGE SCALE GENOMIC DNA]</scope>
    <source>
        <strain evidence="10 11">YZ-48</strain>
    </source>
</reference>
<dbReference type="InterPro" id="IPR036890">
    <property type="entry name" value="HATPase_C_sf"/>
</dbReference>
<dbReference type="Gene3D" id="1.10.287.130">
    <property type="match status" value="1"/>
</dbReference>
<keyword evidence="7" id="KW-0067">ATP-binding</keyword>
<protein>
    <recommendedName>
        <fullName evidence="2">histidine kinase</fullName>
        <ecNumber evidence="2">2.7.13.3</ecNumber>
    </recommendedName>
</protein>
<evidence type="ECO:0000256" key="6">
    <source>
        <dbReference type="ARBA" id="ARBA00022777"/>
    </source>
</evidence>
<proteinExistence type="predicted"/>
<organism evidence="10 11">
    <name type="scientific">Flavobacterium sedimenticola</name>
    <dbReference type="NCBI Taxonomy" id="3043286"/>
    <lineage>
        <taxon>Bacteria</taxon>
        <taxon>Pseudomonadati</taxon>
        <taxon>Bacteroidota</taxon>
        <taxon>Flavobacteriia</taxon>
        <taxon>Flavobacteriales</taxon>
        <taxon>Flavobacteriaceae</taxon>
        <taxon>Flavobacterium</taxon>
    </lineage>
</organism>
<dbReference type="Gene3D" id="3.30.565.10">
    <property type="entry name" value="Histidine kinase-like ATPase, C-terminal domain"/>
    <property type="match status" value="1"/>
</dbReference>
<keyword evidence="3" id="KW-0597">Phosphoprotein</keyword>
<keyword evidence="11" id="KW-1185">Reference proteome</keyword>
<evidence type="ECO:0000259" key="9">
    <source>
        <dbReference type="PROSITE" id="PS50109"/>
    </source>
</evidence>
<dbReference type="PRINTS" id="PR00344">
    <property type="entry name" value="BCTRLSENSOR"/>
</dbReference>
<dbReference type="PANTHER" id="PTHR43065">
    <property type="entry name" value="SENSOR HISTIDINE KINASE"/>
    <property type="match status" value="1"/>
</dbReference>
<sequence>MNPSSIKEKLKERIKELECLYEISNLLYQQEGPIDAILNAVGLSVQKAFHYSDDAIVELRLDDYHNITGTLPKETIFLESRLDALDGSYYGYIKVHYPKSAFTESHFLKEELVLLTEVANSVGAFYERHLNKEREAVVRKNAALVERLSILAEITAGIAHEINTPLGNILGYAELLAEKKLDDESTQDVQKIRSAAIYSREIVKKLMFFSCEMPHTSEWVEIKSTLMQVLSFVEHKFTKQSVFYRLEFEDDQLKARLDSVQFSQILFNLLLNALYVSPKNSTIVIKVTRDKHFFYIIIADEGPGIPDVIKAKVFEPFFTTKPLGEGTGLGLSVVHGIVKSHHGDILIRDNQPRGTVFTVVLPLATEL</sequence>
<dbReference type="SUPFAM" id="SSF47384">
    <property type="entry name" value="Homodimeric domain of signal transducing histidine kinase"/>
    <property type="match status" value="1"/>
</dbReference>
<dbReference type="PROSITE" id="PS50109">
    <property type="entry name" value="HIS_KIN"/>
    <property type="match status" value="1"/>
</dbReference>
<evidence type="ECO:0000313" key="10">
    <source>
        <dbReference type="EMBL" id="MDI9256736.1"/>
    </source>
</evidence>
<name>A0ABT6XNR6_9FLAO</name>
<dbReference type="SMART" id="SM00388">
    <property type="entry name" value="HisKA"/>
    <property type="match status" value="1"/>
</dbReference>
<dbReference type="InterPro" id="IPR004358">
    <property type="entry name" value="Sig_transdc_His_kin-like_C"/>
</dbReference>
<dbReference type="InterPro" id="IPR005467">
    <property type="entry name" value="His_kinase_dom"/>
</dbReference>
<gene>
    <name evidence="10" type="ORF">QHT84_04845</name>
</gene>
<evidence type="ECO:0000313" key="11">
    <source>
        <dbReference type="Proteomes" id="UP001230035"/>
    </source>
</evidence>
<evidence type="ECO:0000256" key="4">
    <source>
        <dbReference type="ARBA" id="ARBA00022679"/>
    </source>
</evidence>
<evidence type="ECO:0000256" key="1">
    <source>
        <dbReference type="ARBA" id="ARBA00000085"/>
    </source>
</evidence>
<keyword evidence="6 10" id="KW-0418">Kinase</keyword>
<keyword evidence="8" id="KW-0902">Two-component regulatory system</keyword>
<feature type="domain" description="Histidine kinase" evidence="9">
    <location>
        <begin position="157"/>
        <end position="365"/>
    </location>
</feature>
<dbReference type="SUPFAM" id="SSF55874">
    <property type="entry name" value="ATPase domain of HSP90 chaperone/DNA topoisomerase II/histidine kinase"/>
    <property type="match status" value="1"/>
</dbReference>
<dbReference type="Proteomes" id="UP001230035">
    <property type="component" value="Unassembled WGS sequence"/>
</dbReference>
<evidence type="ECO:0000256" key="8">
    <source>
        <dbReference type="ARBA" id="ARBA00023012"/>
    </source>
</evidence>
<evidence type="ECO:0000256" key="5">
    <source>
        <dbReference type="ARBA" id="ARBA00022741"/>
    </source>
</evidence>
<dbReference type="InterPro" id="IPR003594">
    <property type="entry name" value="HATPase_dom"/>
</dbReference>
<dbReference type="SMART" id="SM00387">
    <property type="entry name" value="HATPase_c"/>
    <property type="match status" value="1"/>
</dbReference>